<feature type="compositionally biased region" description="Polar residues" evidence="1">
    <location>
        <begin position="321"/>
        <end position="341"/>
    </location>
</feature>
<feature type="compositionally biased region" description="Polar residues" evidence="1">
    <location>
        <begin position="1271"/>
        <end position="1286"/>
    </location>
</feature>
<evidence type="ECO:0000256" key="1">
    <source>
        <dbReference type="SAM" id="MobiDB-lite"/>
    </source>
</evidence>
<dbReference type="Proteomes" id="UP001303760">
    <property type="component" value="Unassembled WGS sequence"/>
</dbReference>
<evidence type="ECO:0008006" key="4">
    <source>
        <dbReference type="Google" id="ProtNLM"/>
    </source>
</evidence>
<feature type="compositionally biased region" description="Basic and acidic residues" evidence="1">
    <location>
        <begin position="131"/>
        <end position="142"/>
    </location>
</feature>
<name>A0AAN7CHK3_9PEZI</name>
<feature type="compositionally biased region" description="Low complexity" evidence="1">
    <location>
        <begin position="788"/>
        <end position="802"/>
    </location>
</feature>
<feature type="compositionally biased region" description="Polar residues" evidence="1">
    <location>
        <begin position="578"/>
        <end position="593"/>
    </location>
</feature>
<keyword evidence="3" id="KW-1185">Reference proteome</keyword>
<dbReference type="EMBL" id="MU860010">
    <property type="protein sequence ID" value="KAK4242233.1"/>
    <property type="molecule type" value="Genomic_DNA"/>
</dbReference>
<sequence length="1394" mass="145818">MAAQLPMGWEWDYDGKRWFYRYIPTNHIQFTFPKPGDEFPEYVGDFAAPVDLAPEEKLVSQQQIKRRSTLGDPSSKQASRASRRERAVSSVNSEQDDGGSPFWLQPDGLMYMGPGAYTDISPLQEEDEERGEGSGKANEEKGAATAAAAANVSSAKATERISPITSAETTPLVYNSKPATATPEVESAVIVESSGYVPVDVVAEQPPEIALLDSKEVPRNPLGFLAELPTDLTPQCDDEINPAPVELPSNEMMETSEPVLSYANGFELTPVELPSDAVPRRRRNSIEQKSLASQTTLQQERLQQRAHQAAQELPKRPYQPVRQSSMPQSSSAITQTSNKATEPTPGRYQPYNPTAGSLGDAAANRYSVADIRRLEGVNDNKRHSLAGPAPSHVLPSDIPTALLPPHVPPKQPLDSADIGKQTAMSGSGARHESVYGPITHKPGSDLAHFPSVLKPARGRPVIKSPPQSQGASPARSYQAYKPYRDLQRDIEETVQLFSKTGYGQGTTTTPEASHSDRPQVSRTSTLPADLPALPFIGVRPNLPAASASAPVIPQNLQSHQAPSDEFTGDIAQEYSAPLPQSTPDLPPQLSLSRKSPPPRDSVSTAISSFKAPTTTEADMPSNWVTPTPSNTEIVSPEVTASAGPEEDSACGAVGDTESHTEHSGGAAQPDPPAVSSMPSPASGEPEGPKRSEGTVTSSVQQQPARPPVPVTSFAVESTPDVSRVVQSTPITSPVPGAKSPSEHLPTEAHTTATDQHQGLSASAVSFQGLDRSGASQLGVAASGDVQESHPVVSGSHAVVHVHQPPPGPNTTLPAAQTGQNETPSLRSESAIPPGSEGCQPFSSNSGNGSDTQQQVTPAQLCANGGTPDPRVPGPLSRASSPPTTLPNKVPSGPPATAVIAGVLQDSPPSAGQASLNQGASHAPGVGLGPSPTGSSSSLPSNTMPSASSPAAAYTLPPEHHPLGSHPANASSQASPPESSTSIKADSSRVDGPDNQQPSGPSAQPVCYATHQVPGVAQNHAKDAQGAGSSGRQSSRATSVPFSSPSPMPDLSQLQPMQAPQRSMSQPLQTGVPAQLPMQPGGQIPVMPVAQGQTVSAAAGSGEGSQNMPQRALSLPVISPSAPAPHPGMPGTARQMATMYPPPVIPPGMLLQGVQSGGLPQQQYAFQPGVFPQLPQPGLQGMQYGPVAPHMMMQPSQTMPAAYVMPMQPTQPAKEEKSWFGRLFRSDSVKANPANKLPKVSCPQVPLAFSPPQPLHPNQPVPRPQFVPVPQNIQPNTWKNNDGNGSQHAAPVNKFQVPNRANDSQPVIPPPNVRQAIQRHEQRLQQAPEHGPNSSGQPLQGGQQAVGQGQCHGQEGKGDLASSSSAAAAGNKSAGGGWGNANVYDGADWGDDADY</sequence>
<comment type="caution">
    <text evidence="2">The sequence shown here is derived from an EMBL/GenBank/DDBJ whole genome shotgun (WGS) entry which is preliminary data.</text>
</comment>
<feature type="region of interest" description="Disordered" evidence="1">
    <location>
        <begin position="500"/>
        <end position="525"/>
    </location>
</feature>
<feature type="compositionally biased region" description="Polar residues" evidence="1">
    <location>
        <begin position="906"/>
        <end position="919"/>
    </location>
</feature>
<feature type="region of interest" description="Disordered" evidence="1">
    <location>
        <begin position="412"/>
        <end position="476"/>
    </location>
</feature>
<feature type="compositionally biased region" description="Polar residues" evidence="1">
    <location>
        <begin position="601"/>
        <end position="633"/>
    </location>
</feature>
<feature type="compositionally biased region" description="Low complexity" evidence="1">
    <location>
        <begin position="673"/>
        <end position="682"/>
    </location>
</feature>
<evidence type="ECO:0000313" key="2">
    <source>
        <dbReference type="EMBL" id="KAK4242233.1"/>
    </source>
</evidence>
<feature type="compositionally biased region" description="Low complexity" evidence="1">
    <location>
        <begin position="1360"/>
        <end position="1371"/>
    </location>
</feature>
<feature type="compositionally biased region" description="Low complexity" evidence="1">
    <location>
        <begin position="1023"/>
        <end position="1036"/>
    </location>
</feature>
<feature type="compositionally biased region" description="Polar residues" evidence="1">
    <location>
        <begin position="840"/>
        <end position="857"/>
    </location>
</feature>
<reference evidence="2" key="1">
    <citation type="journal article" date="2023" name="Mol. Phylogenet. Evol.">
        <title>Genome-scale phylogeny and comparative genomics of the fungal order Sordariales.</title>
        <authorList>
            <person name="Hensen N."/>
            <person name="Bonometti L."/>
            <person name="Westerberg I."/>
            <person name="Brannstrom I.O."/>
            <person name="Guillou S."/>
            <person name="Cros-Aarteil S."/>
            <person name="Calhoun S."/>
            <person name="Haridas S."/>
            <person name="Kuo A."/>
            <person name="Mondo S."/>
            <person name="Pangilinan J."/>
            <person name="Riley R."/>
            <person name="LaButti K."/>
            <person name="Andreopoulos B."/>
            <person name="Lipzen A."/>
            <person name="Chen C."/>
            <person name="Yan M."/>
            <person name="Daum C."/>
            <person name="Ng V."/>
            <person name="Clum A."/>
            <person name="Steindorff A."/>
            <person name="Ohm R.A."/>
            <person name="Martin F."/>
            <person name="Silar P."/>
            <person name="Natvig D.O."/>
            <person name="Lalanne C."/>
            <person name="Gautier V."/>
            <person name="Ament-Velasquez S.L."/>
            <person name="Kruys A."/>
            <person name="Hutchinson M.I."/>
            <person name="Powell A.J."/>
            <person name="Barry K."/>
            <person name="Miller A.N."/>
            <person name="Grigoriev I.V."/>
            <person name="Debuchy R."/>
            <person name="Gladieux P."/>
            <person name="Hiltunen Thoren M."/>
            <person name="Johannesson H."/>
        </authorList>
    </citation>
    <scope>NUCLEOTIDE SEQUENCE</scope>
    <source>
        <strain evidence="2">CBS 532.94</strain>
    </source>
</reference>
<feature type="region of interest" description="Disordered" evidence="1">
    <location>
        <begin position="777"/>
        <end position="1081"/>
    </location>
</feature>
<feature type="region of interest" description="Disordered" evidence="1">
    <location>
        <begin position="125"/>
        <end position="151"/>
    </location>
</feature>
<evidence type="ECO:0000313" key="3">
    <source>
        <dbReference type="Proteomes" id="UP001303760"/>
    </source>
</evidence>
<feature type="compositionally biased region" description="Low complexity" evidence="1">
    <location>
        <begin position="928"/>
        <end position="948"/>
    </location>
</feature>
<organism evidence="2 3">
    <name type="scientific">Achaetomium macrosporum</name>
    <dbReference type="NCBI Taxonomy" id="79813"/>
    <lineage>
        <taxon>Eukaryota</taxon>
        <taxon>Fungi</taxon>
        <taxon>Dikarya</taxon>
        <taxon>Ascomycota</taxon>
        <taxon>Pezizomycotina</taxon>
        <taxon>Sordariomycetes</taxon>
        <taxon>Sordariomycetidae</taxon>
        <taxon>Sordariales</taxon>
        <taxon>Chaetomiaceae</taxon>
        <taxon>Achaetomium</taxon>
    </lineage>
</organism>
<gene>
    <name evidence="2" type="ORF">C8A03DRAFT_11540</name>
</gene>
<feature type="compositionally biased region" description="Polar residues" evidence="1">
    <location>
        <begin position="809"/>
        <end position="827"/>
    </location>
</feature>
<feature type="compositionally biased region" description="Polar residues" evidence="1">
    <location>
        <begin position="1051"/>
        <end position="1068"/>
    </location>
</feature>
<feature type="region of interest" description="Disordered" evidence="1">
    <location>
        <begin position="58"/>
        <end position="105"/>
    </location>
</feature>
<feature type="region of interest" description="Disordered" evidence="1">
    <location>
        <begin position="575"/>
        <end position="758"/>
    </location>
</feature>
<accession>A0AAN7CHK3</accession>
<feature type="compositionally biased region" description="Polar residues" evidence="1">
    <location>
        <begin position="877"/>
        <end position="886"/>
    </location>
</feature>
<feature type="region of interest" description="Disordered" evidence="1">
    <location>
        <begin position="1318"/>
        <end position="1394"/>
    </location>
</feature>
<protein>
    <recommendedName>
        <fullName evidence="4">WW domain-containing protein</fullName>
    </recommendedName>
</protein>
<reference evidence="2" key="2">
    <citation type="submission" date="2023-05" db="EMBL/GenBank/DDBJ databases">
        <authorList>
            <consortium name="Lawrence Berkeley National Laboratory"/>
            <person name="Steindorff A."/>
            <person name="Hensen N."/>
            <person name="Bonometti L."/>
            <person name="Westerberg I."/>
            <person name="Brannstrom I.O."/>
            <person name="Guillou S."/>
            <person name="Cros-Aarteil S."/>
            <person name="Calhoun S."/>
            <person name="Haridas S."/>
            <person name="Kuo A."/>
            <person name="Mondo S."/>
            <person name="Pangilinan J."/>
            <person name="Riley R."/>
            <person name="Labutti K."/>
            <person name="Andreopoulos B."/>
            <person name="Lipzen A."/>
            <person name="Chen C."/>
            <person name="Yanf M."/>
            <person name="Daum C."/>
            <person name="Ng V."/>
            <person name="Clum A."/>
            <person name="Ohm R."/>
            <person name="Martin F."/>
            <person name="Silar P."/>
            <person name="Natvig D."/>
            <person name="Lalanne C."/>
            <person name="Gautier V."/>
            <person name="Ament-Velasquez S.L."/>
            <person name="Kruys A."/>
            <person name="Hutchinson M.I."/>
            <person name="Powell A.J."/>
            <person name="Barry K."/>
            <person name="Miller A.N."/>
            <person name="Grigoriev I.V."/>
            <person name="Debuchy R."/>
            <person name="Gladieux P."/>
            <person name="Thoren M.H."/>
            <person name="Johannesson H."/>
        </authorList>
    </citation>
    <scope>NUCLEOTIDE SEQUENCE</scope>
    <source>
        <strain evidence="2">CBS 532.94</strain>
    </source>
</reference>
<feature type="compositionally biased region" description="Low complexity" evidence="1">
    <location>
        <begin position="964"/>
        <end position="981"/>
    </location>
</feature>
<feature type="compositionally biased region" description="Polar residues" evidence="1">
    <location>
        <begin position="748"/>
        <end position="758"/>
    </location>
</feature>
<feature type="region of interest" description="Disordered" evidence="1">
    <location>
        <begin position="1247"/>
        <end position="1290"/>
    </location>
</feature>
<feature type="region of interest" description="Disordered" evidence="1">
    <location>
        <begin position="288"/>
        <end position="359"/>
    </location>
</feature>
<proteinExistence type="predicted"/>
<feature type="compositionally biased region" description="Low complexity" evidence="1">
    <location>
        <begin position="1335"/>
        <end position="1352"/>
    </location>
</feature>
<feature type="compositionally biased region" description="Pro residues" evidence="1">
    <location>
        <begin position="1248"/>
        <end position="1266"/>
    </location>
</feature>